<dbReference type="InterPro" id="IPR010987">
    <property type="entry name" value="Glutathione-S-Trfase_C-like"/>
</dbReference>
<dbReference type="SFLD" id="SFLDG00358">
    <property type="entry name" value="Main_(cytGST)"/>
    <property type="match status" value="1"/>
</dbReference>
<keyword evidence="4" id="KW-0808">Transferase</keyword>
<proteinExistence type="inferred from homology"/>
<dbReference type="InterPro" id="IPR036282">
    <property type="entry name" value="Glutathione-S-Trfase_C_sf"/>
</dbReference>
<dbReference type="AlphaFoldDB" id="A0A346NS55"/>
<name>A0A346NS55_9ALTE</name>
<accession>A0A346NS55</accession>
<dbReference type="PROSITE" id="PS50405">
    <property type="entry name" value="GST_CTER"/>
    <property type="match status" value="1"/>
</dbReference>
<dbReference type="SUPFAM" id="SSF47616">
    <property type="entry name" value="GST C-terminal domain-like"/>
    <property type="match status" value="1"/>
</dbReference>
<dbReference type="SUPFAM" id="SSF52833">
    <property type="entry name" value="Thioredoxin-like"/>
    <property type="match status" value="1"/>
</dbReference>
<reference evidence="4 5" key="1">
    <citation type="submission" date="2018-08" db="EMBL/GenBank/DDBJ databases">
        <title>Salinimonas sediminis sp. nov., a piezophilic bacterium isolated from a deep-sea sediment sample from the New Britain Trench.</title>
        <authorList>
            <person name="Cao J."/>
        </authorList>
    </citation>
    <scope>NUCLEOTIDE SEQUENCE [LARGE SCALE GENOMIC DNA]</scope>
    <source>
        <strain evidence="4 5">N102</strain>
    </source>
</reference>
<dbReference type="Pfam" id="PF02798">
    <property type="entry name" value="GST_N"/>
    <property type="match status" value="1"/>
</dbReference>
<gene>
    <name evidence="4" type="ORF">D0Y50_02195</name>
</gene>
<dbReference type="SFLD" id="SFLDS00019">
    <property type="entry name" value="Glutathione_Transferase_(cytos"/>
    <property type="match status" value="1"/>
</dbReference>
<dbReference type="PANTHER" id="PTHR44051:SF2">
    <property type="entry name" value="HYPOTHETICAL GLUTATHIONE S-TRANSFERASE LIKE PROTEIN"/>
    <property type="match status" value="1"/>
</dbReference>
<evidence type="ECO:0000256" key="1">
    <source>
        <dbReference type="RuleBase" id="RU003494"/>
    </source>
</evidence>
<dbReference type="InterPro" id="IPR040079">
    <property type="entry name" value="Glutathione_S-Trfase"/>
</dbReference>
<feature type="domain" description="GST C-terminal" evidence="3">
    <location>
        <begin position="83"/>
        <end position="208"/>
    </location>
</feature>
<dbReference type="GO" id="GO:0016740">
    <property type="term" value="F:transferase activity"/>
    <property type="evidence" value="ECO:0007669"/>
    <property type="project" value="UniProtKB-KW"/>
</dbReference>
<evidence type="ECO:0000313" key="5">
    <source>
        <dbReference type="Proteomes" id="UP000262073"/>
    </source>
</evidence>
<dbReference type="Proteomes" id="UP000262073">
    <property type="component" value="Chromosome"/>
</dbReference>
<dbReference type="RefSeq" id="WP_117318605.1">
    <property type="nucleotide sequence ID" value="NZ_CP031769.1"/>
</dbReference>
<feature type="domain" description="GST N-terminal" evidence="2">
    <location>
        <begin position="1"/>
        <end position="81"/>
    </location>
</feature>
<evidence type="ECO:0000259" key="3">
    <source>
        <dbReference type="PROSITE" id="PS50405"/>
    </source>
</evidence>
<dbReference type="PANTHER" id="PTHR44051">
    <property type="entry name" value="GLUTATHIONE S-TRANSFERASE-RELATED"/>
    <property type="match status" value="1"/>
</dbReference>
<sequence>MKVYGDIVSGNCYKVKLVLAMLGISHDWIHIDIMAGETTNSAFLKRHPLGKIPLLETPSGEFLSESNAIINYLAAGTPLVGQNAFSYAKIQQWQFFEQYSHEPYIAVARFINKYLGCPTDRQQEFAAKQAGGHRALGYMDQQLSMTPFLTGAVFTTADIALYAYTHVAHEGGFALSGYPALGRWLSLVAAQPGYISMHDAARAQGITL</sequence>
<dbReference type="EMBL" id="CP031769">
    <property type="protein sequence ID" value="AXR08362.1"/>
    <property type="molecule type" value="Genomic_DNA"/>
</dbReference>
<evidence type="ECO:0000313" key="4">
    <source>
        <dbReference type="EMBL" id="AXR08362.1"/>
    </source>
</evidence>
<comment type="similarity">
    <text evidence="1">Belongs to the GST superfamily.</text>
</comment>
<dbReference type="OrthoDB" id="9797500at2"/>
<dbReference type="InterPro" id="IPR004045">
    <property type="entry name" value="Glutathione_S-Trfase_N"/>
</dbReference>
<evidence type="ECO:0000259" key="2">
    <source>
        <dbReference type="PROSITE" id="PS50404"/>
    </source>
</evidence>
<dbReference type="Gene3D" id="3.40.30.10">
    <property type="entry name" value="Glutaredoxin"/>
    <property type="match status" value="1"/>
</dbReference>
<dbReference type="Pfam" id="PF00043">
    <property type="entry name" value="GST_C"/>
    <property type="match status" value="1"/>
</dbReference>
<protein>
    <submittedName>
        <fullName evidence="4">Glutathione S-transferase family protein</fullName>
    </submittedName>
</protein>
<dbReference type="InterPro" id="IPR036249">
    <property type="entry name" value="Thioredoxin-like_sf"/>
</dbReference>
<dbReference type="KEGG" id="salm:D0Y50_02195"/>
<dbReference type="InterPro" id="IPR004046">
    <property type="entry name" value="GST_C"/>
</dbReference>
<organism evidence="4 5">
    <name type="scientific">Salinimonas sediminis</name>
    <dbReference type="NCBI Taxonomy" id="2303538"/>
    <lineage>
        <taxon>Bacteria</taxon>
        <taxon>Pseudomonadati</taxon>
        <taxon>Pseudomonadota</taxon>
        <taxon>Gammaproteobacteria</taxon>
        <taxon>Alteromonadales</taxon>
        <taxon>Alteromonadaceae</taxon>
        <taxon>Alteromonas/Salinimonas group</taxon>
        <taxon>Salinimonas</taxon>
    </lineage>
</organism>
<dbReference type="PROSITE" id="PS50404">
    <property type="entry name" value="GST_NTER"/>
    <property type="match status" value="1"/>
</dbReference>
<keyword evidence="5" id="KW-1185">Reference proteome</keyword>
<dbReference type="CDD" id="cd03056">
    <property type="entry name" value="GST_N_4"/>
    <property type="match status" value="1"/>
</dbReference>
<dbReference type="SFLD" id="SFLDG01151">
    <property type="entry name" value="Main.2:_Nu-like"/>
    <property type="match status" value="1"/>
</dbReference>
<dbReference type="Gene3D" id="1.20.1050.10">
    <property type="match status" value="1"/>
</dbReference>